<dbReference type="InterPro" id="IPR035940">
    <property type="entry name" value="CAP_sf"/>
</dbReference>
<organism evidence="2 3">
    <name type="scientific">Prorocentrum cordatum</name>
    <dbReference type="NCBI Taxonomy" id="2364126"/>
    <lineage>
        <taxon>Eukaryota</taxon>
        <taxon>Sar</taxon>
        <taxon>Alveolata</taxon>
        <taxon>Dinophyceae</taxon>
        <taxon>Prorocentrales</taxon>
        <taxon>Prorocentraceae</taxon>
        <taxon>Prorocentrum</taxon>
    </lineage>
</organism>
<gene>
    <name evidence="2" type="ORF">PCOR1329_LOCUS7540</name>
</gene>
<sequence>MQMLLDFPPHWESRERETWERAARLSHLHGHESEFARAARSVSSASSASTASQAVCHLASSNPVLQKKVGGELMLTPHPVSSSPSSGMVAHRSGGADMALHPVRHADLHPLLEPGVLEEFAQTSEGLPTTWRMAFAAANHLRRAAGFDGLHVYSREWSERGQAHAEYYVATGHFGHFEVAASDWYTAGGNAAAGCSGLAYDGRNPLDVFWALLEGPFHRRQFLHCAATSMGVAYHSGGSEHRVCGLFPCEPHRDAKWSWPERFLLWPPRSYLLAPGAFHGESPDPRPDEFRDRQVTGLIASIAFTQEEDVVAFAALEEVRFTDLCTGEPIAFWTRDPSHPPQVSAEEWLRLYGTEKPPSGNHLECLREIWVGAVEPLMPGHDYALHVSFQLAGEIDKTVVSWGFGVAPALDHKIGMDGACSDSQAQEEFQLSVSICGRGDAISLGPGTFMLPAHWWYGQPRLIEGRGPSHTSIVYGSQEAVGRAVVRTDLTLCSLRLVNDEHESFLWVVQPASVVLKAVQLAARGPVRRFHVMQGAALSMLGCDLRQYGGEDRCIAYVQRGGHALFEQCRERKVEDLWVFSDGSMWPIKPSIGGSLRRAARAVGQLWSRL</sequence>
<name>A0ABN9Q3F9_9DINO</name>
<feature type="domain" description="SCP" evidence="1">
    <location>
        <begin position="137"/>
        <end position="240"/>
    </location>
</feature>
<dbReference type="Gene3D" id="3.40.33.10">
    <property type="entry name" value="CAP"/>
    <property type="match status" value="1"/>
</dbReference>
<protein>
    <recommendedName>
        <fullName evidence="1">SCP domain-containing protein</fullName>
    </recommendedName>
</protein>
<evidence type="ECO:0000313" key="2">
    <source>
        <dbReference type="EMBL" id="CAK0798904.1"/>
    </source>
</evidence>
<reference evidence="2" key="1">
    <citation type="submission" date="2023-10" db="EMBL/GenBank/DDBJ databases">
        <authorList>
            <person name="Chen Y."/>
            <person name="Shah S."/>
            <person name="Dougan E. K."/>
            <person name="Thang M."/>
            <person name="Chan C."/>
        </authorList>
    </citation>
    <scope>NUCLEOTIDE SEQUENCE [LARGE SCALE GENOMIC DNA]</scope>
</reference>
<keyword evidence="3" id="KW-1185">Reference proteome</keyword>
<dbReference type="EMBL" id="CAUYUJ010002044">
    <property type="protein sequence ID" value="CAK0798904.1"/>
    <property type="molecule type" value="Genomic_DNA"/>
</dbReference>
<proteinExistence type="predicted"/>
<accession>A0ABN9Q3F9</accession>
<dbReference type="Proteomes" id="UP001189429">
    <property type="component" value="Unassembled WGS sequence"/>
</dbReference>
<evidence type="ECO:0000313" key="3">
    <source>
        <dbReference type="Proteomes" id="UP001189429"/>
    </source>
</evidence>
<dbReference type="InterPro" id="IPR014044">
    <property type="entry name" value="CAP_dom"/>
</dbReference>
<evidence type="ECO:0000259" key="1">
    <source>
        <dbReference type="Pfam" id="PF00188"/>
    </source>
</evidence>
<comment type="caution">
    <text evidence="2">The sequence shown here is derived from an EMBL/GenBank/DDBJ whole genome shotgun (WGS) entry which is preliminary data.</text>
</comment>
<dbReference type="Pfam" id="PF00188">
    <property type="entry name" value="CAP"/>
    <property type="match status" value="1"/>
</dbReference>